<sequence length="61" mass="7009">MIGLPPSKRSFIVISLTVLLVSSWWLKELVANTFYDHVCLVVADVDFLQPYNLGKYTESYQ</sequence>
<comment type="caution">
    <text evidence="2">The sequence shown here is derived from an EMBL/GenBank/DDBJ whole genome shotgun (WGS) entry which is preliminary data.</text>
</comment>
<evidence type="ECO:0000256" key="1">
    <source>
        <dbReference type="SAM" id="SignalP"/>
    </source>
</evidence>
<dbReference type="Proteomes" id="UP001341840">
    <property type="component" value="Unassembled WGS sequence"/>
</dbReference>
<name>A0ABU6V243_9FABA</name>
<organism evidence="2 3">
    <name type="scientific">Stylosanthes scabra</name>
    <dbReference type="NCBI Taxonomy" id="79078"/>
    <lineage>
        <taxon>Eukaryota</taxon>
        <taxon>Viridiplantae</taxon>
        <taxon>Streptophyta</taxon>
        <taxon>Embryophyta</taxon>
        <taxon>Tracheophyta</taxon>
        <taxon>Spermatophyta</taxon>
        <taxon>Magnoliopsida</taxon>
        <taxon>eudicotyledons</taxon>
        <taxon>Gunneridae</taxon>
        <taxon>Pentapetalae</taxon>
        <taxon>rosids</taxon>
        <taxon>fabids</taxon>
        <taxon>Fabales</taxon>
        <taxon>Fabaceae</taxon>
        <taxon>Papilionoideae</taxon>
        <taxon>50 kb inversion clade</taxon>
        <taxon>dalbergioids sensu lato</taxon>
        <taxon>Dalbergieae</taxon>
        <taxon>Pterocarpus clade</taxon>
        <taxon>Stylosanthes</taxon>
    </lineage>
</organism>
<feature type="chain" id="PRO_5045136953" evidence="1">
    <location>
        <begin position="32"/>
        <end position="61"/>
    </location>
</feature>
<protein>
    <submittedName>
        <fullName evidence="2">Uncharacterized protein</fullName>
    </submittedName>
</protein>
<dbReference type="EMBL" id="JASCZI010127088">
    <property type="protein sequence ID" value="MED6166550.1"/>
    <property type="molecule type" value="Genomic_DNA"/>
</dbReference>
<evidence type="ECO:0000313" key="2">
    <source>
        <dbReference type="EMBL" id="MED6166550.1"/>
    </source>
</evidence>
<feature type="signal peptide" evidence="1">
    <location>
        <begin position="1"/>
        <end position="31"/>
    </location>
</feature>
<gene>
    <name evidence="2" type="ORF">PIB30_110446</name>
</gene>
<keyword evidence="1" id="KW-0732">Signal</keyword>
<accession>A0ABU6V243</accession>
<reference evidence="2 3" key="1">
    <citation type="journal article" date="2023" name="Plants (Basel)">
        <title>Bridging the Gap: Combining Genomics and Transcriptomics Approaches to Understand Stylosanthes scabra, an Orphan Legume from the Brazilian Caatinga.</title>
        <authorList>
            <person name="Ferreira-Neto J.R.C."/>
            <person name="da Silva M.D."/>
            <person name="Binneck E."/>
            <person name="de Melo N.F."/>
            <person name="da Silva R.H."/>
            <person name="de Melo A.L.T.M."/>
            <person name="Pandolfi V."/>
            <person name="Bustamante F.O."/>
            <person name="Brasileiro-Vidal A.C."/>
            <person name="Benko-Iseppon A.M."/>
        </authorList>
    </citation>
    <scope>NUCLEOTIDE SEQUENCE [LARGE SCALE GENOMIC DNA]</scope>
    <source>
        <tissue evidence="2">Leaves</tissue>
    </source>
</reference>
<keyword evidence="3" id="KW-1185">Reference proteome</keyword>
<proteinExistence type="predicted"/>
<evidence type="ECO:0000313" key="3">
    <source>
        <dbReference type="Proteomes" id="UP001341840"/>
    </source>
</evidence>
<feature type="non-terminal residue" evidence="2">
    <location>
        <position position="61"/>
    </location>
</feature>